<dbReference type="EMBL" id="KN716173">
    <property type="protein sequence ID" value="KJH51978.1"/>
    <property type="molecule type" value="Genomic_DNA"/>
</dbReference>
<accession>A0A0D8Y532</accession>
<keyword evidence="1" id="KW-0732">Signal</keyword>
<evidence type="ECO:0000313" key="2">
    <source>
        <dbReference type="EMBL" id="KJH51978.1"/>
    </source>
</evidence>
<organism evidence="2 3">
    <name type="scientific">Dictyocaulus viviparus</name>
    <name type="common">Bovine lungworm</name>
    <dbReference type="NCBI Taxonomy" id="29172"/>
    <lineage>
        <taxon>Eukaryota</taxon>
        <taxon>Metazoa</taxon>
        <taxon>Ecdysozoa</taxon>
        <taxon>Nematoda</taxon>
        <taxon>Chromadorea</taxon>
        <taxon>Rhabditida</taxon>
        <taxon>Rhabditina</taxon>
        <taxon>Rhabditomorpha</taxon>
        <taxon>Strongyloidea</taxon>
        <taxon>Metastrongylidae</taxon>
        <taxon>Dictyocaulus</taxon>
    </lineage>
</organism>
<dbReference type="Proteomes" id="UP000053766">
    <property type="component" value="Unassembled WGS sequence"/>
</dbReference>
<reference evidence="3" key="2">
    <citation type="journal article" date="2016" name="Sci. Rep.">
        <title>Dictyocaulus viviparus genome, variome and transcriptome elucidate lungworm biology and support future intervention.</title>
        <authorList>
            <person name="McNulty S.N."/>
            <person name="Strube C."/>
            <person name="Rosa B.A."/>
            <person name="Martin J.C."/>
            <person name="Tyagi R."/>
            <person name="Choi Y.J."/>
            <person name="Wang Q."/>
            <person name="Hallsworth Pepin K."/>
            <person name="Zhang X."/>
            <person name="Ozersky P."/>
            <person name="Wilson R.K."/>
            <person name="Sternberg P.W."/>
            <person name="Gasser R.B."/>
            <person name="Mitreva M."/>
        </authorList>
    </citation>
    <scope>NUCLEOTIDE SEQUENCE [LARGE SCALE GENOMIC DNA]</scope>
    <source>
        <strain evidence="3">HannoverDv2000</strain>
    </source>
</reference>
<keyword evidence="3" id="KW-1185">Reference proteome</keyword>
<name>A0A0D8Y532_DICVI</name>
<reference evidence="2 3" key="1">
    <citation type="submission" date="2013-11" db="EMBL/GenBank/DDBJ databases">
        <title>Draft genome of the bovine lungworm Dictyocaulus viviparus.</title>
        <authorList>
            <person name="Mitreva M."/>
        </authorList>
    </citation>
    <scope>NUCLEOTIDE SEQUENCE [LARGE SCALE GENOMIC DNA]</scope>
    <source>
        <strain evidence="2 3">HannoverDv2000</strain>
    </source>
</reference>
<protein>
    <submittedName>
        <fullName evidence="2">Uncharacterized protein</fullName>
    </submittedName>
</protein>
<dbReference type="AlphaFoldDB" id="A0A0D8Y532"/>
<proteinExistence type="predicted"/>
<gene>
    <name evidence="2" type="ORF">DICVIV_01869</name>
</gene>
<evidence type="ECO:0000256" key="1">
    <source>
        <dbReference type="SAM" id="SignalP"/>
    </source>
</evidence>
<feature type="signal peptide" evidence="1">
    <location>
        <begin position="1"/>
        <end position="25"/>
    </location>
</feature>
<feature type="chain" id="PRO_5002336467" evidence="1">
    <location>
        <begin position="26"/>
        <end position="113"/>
    </location>
</feature>
<dbReference type="OrthoDB" id="5849030at2759"/>
<evidence type="ECO:0000313" key="3">
    <source>
        <dbReference type="Proteomes" id="UP000053766"/>
    </source>
</evidence>
<sequence>MSSAMLISWSLANLLLFGLITQNFAKPLFILRRLGSSSTSFNDNPAIRPLNLMDSQEKDTKVKLEILFQHTQLLRLITRNLPDLPESYSTSASQLLFVGNDDEVRSRRLSPIF</sequence>